<dbReference type="RefSeq" id="WP_121213389.1">
    <property type="nucleotide sequence ID" value="NZ_JAMYWW010000001.1"/>
</dbReference>
<protein>
    <submittedName>
        <fullName evidence="1">Uncharacterized protein</fullName>
    </submittedName>
</protein>
<keyword evidence="2" id="KW-1185">Reference proteome</keyword>
<organism evidence="1 2">
    <name type="scientific">Ureibacillus endophyticus</name>
    <dbReference type="NCBI Taxonomy" id="1978490"/>
    <lineage>
        <taxon>Bacteria</taxon>
        <taxon>Bacillati</taxon>
        <taxon>Bacillota</taxon>
        <taxon>Bacilli</taxon>
        <taxon>Bacillales</taxon>
        <taxon>Caryophanaceae</taxon>
        <taxon>Ureibacillus</taxon>
    </lineage>
</organism>
<dbReference type="AlphaFoldDB" id="A0A494ZA56"/>
<evidence type="ECO:0000313" key="2">
    <source>
        <dbReference type="Proteomes" id="UP000272238"/>
    </source>
</evidence>
<dbReference type="OrthoDB" id="2455618at2"/>
<comment type="caution">
    <text evidence="1">The sequence shown here is derived from an EMBL/GenBank/DDBJ whole genome shotgun (WGS) entry which is preliminary data.</text>
</comment>
<name>A0A494ZA56_9BACL</name>
<accession>A0A494ZA56</accession>
<sequence length="172" mass="20216">MTTKVPMTNEAVKLIRLKEKMDEIIFNDIDTSQNWERAYLSLGELLERFVDYYNTAVANDESPKENTFWMMFLDISSKLIFFHSLSYYKMQTEKSVKVIEEVKELFTIAANCIPNVQKIVNAQFLNEIASSYEELELLNVKEGSFERTILNQNNKPQTCFEHFSKFVQLLKK</sequence>
<dbReference type="EMBL" id="RBZN01000005">
    <property type="protein sequence ID" value="RKQ19218.1"/>
    <property type="molecule type" value="Genomic_DNA"/>
</dbReference>
<evidence type="ECO:0000313" key="1">
    <source>
        <dbReference type="EMBL" id="RKQ19218.1"/>
    </source>
</evidence>
<gene>
    <name evidence="1" type="ORF">D8M03_03975</name>
</gene>
<reference evidence="1 2" key="1">
    <citation type="journal article" date="2016" name="Antonie Van Leeuwenhoek">
        <title>Lysinibacillus endophyticus sp. nov., an indole-3-acetic acid producing endophytic bacterium isolated from corn root (Zea mays cv. Xinken-5).</title>
        <authorList>
            <person name="Yu J."/>
            <person name="Guan X."/>
            <person name="Liu C."/>
            <person name="Xiang W."/>
            <person name="Yu Z."/>
            <person name="Liu X."/>
            <person name="Wang G."/>
        </authorList>
    </citation>
    <scope>NUCLEOTIDE SEQUENCE [LARGE SCALE GENOMIC DNA]</scope>
    <source>
        <strain evidence="1 2">DSM 100506</strain>
    </source>
</reference>
<dbReference type="Proteomes" id="UP000272238">
    <property type="component" value="Unassembled WGS sequence"/>
</dbReference>
<proteinExistence type="predicted"/>